<name>A0A5A9PR32_9TELE</name>
<dbReference type="Proteomes" id="UP000324632">
    <property type="component" value="Chromosome 2"/>
</dbReference>
<evidence type="ECO:0000313" key="2">
    <source>
        <dbReference type="EMBL" id="KAA0724353.1"/>
    </source>
</evidence>
<comment type="caution">
    <text evidence="2">The sequence shown here is derived from an EMBL/GenBank/DDBJ whole genome shotgun (WGS) entry which is preliminary data.</text>
</comment>
<evidence type="ECO:0000313" key="3">
    <source>
        <dbReference type="Proteomes" id="UP000324632"/>
    </source>
</evidence>
<protein>
    <submittedName>
        <fullName evidence="2">Uncharacterized protein</fullName>
    </submittedName>
</protein>
<organism evidence="2 3">
    <name type="scientific">Triplophysa tibetana</name>
    <dbReference type="NCBI Taxonomy" id="1572043"/>
    <lineage>
        <taxon>Eukaryota</taxon>
        <taxon>Metazoa</taxon>
        <taxon>Chordata</taxon>
        <taxon>Craniata</taxon>
        <taxon>Vertebrata</taxon>
        <taxon>Euteleostomi</taxon>
        <taxon>Actinopterygii</taxon>
        <taxon>Neopterygii</taxon>
        <taxon>Teleostei</taxon>
        <taxon>Ostariophysi</taxon>
        <taxon>Cypriniformes</taxon>
        <taxon>Nemacheilidae</taxon>
        <taxon>Triplophysa</taxon>
    </lineage>
</organism>
<dbReference type="EMBL" id="SOYY01000002">
    <property type="protein sequence ID" value="KAA0724353.1"/>
    <property type="molecule type" value="Genomic_DNA"/>
</dbReference>
<proteinExistence type="predicted"/>
<feature type="compositionally biased region" description="Polar residues" evidence="1">
    <location>
        <begin position="130"/>
        <end position="149"/>
    </location>
</feature>
<gene>
    <name evidence="2" type="ORF">E1301_Tti003621</name>
</gene>
<sequence length="169" mass="18583">MIRFLSDVSTRRWKFAGNEDLKASMTKRMSPYLSVVSCARLHQHTCSPALSSYLSCHKHLVPLQLCSIVQSFCAVNGSDVERRPLRFSVWLLHSSGWRMLCCVVMLLLSSFSSGVDALVKGSALREQEEIGQQGQSNGLREATQDTSRSAAGGPLSHKGHYLNGVTVSI</sequence>
<evidence type="ECO:0000256" key="1">
    <source>
        <dbReference type="SAM" id="MobiDB-lite"/>
    </source>
</evidence>
<accession>A0A5A9PR32</accession>
<feature type="region of interest" description="Disordered" evidence="1">
    <location>
        <begin position="130"/>
        <end position="157"/>
    </location>
</feature>
<keyword evidence="3" id="KW-1185">Reference proteome</keyword>
<dbReference type="AlphaFoldDB" id="A0A5A9PR32"/>
<reference evidence="2 3" key="1">
    <citation type="journal article" date="2019" name="Mol. Ecol. Resour.">
        <title>Chromosome-level genome assembly of Triplophysa tibetana, a fish adapted to the harsh high-altitude environment of the Tibetan Plateau.</title>
        <authorList>
            <person name="Yang X."/>
            <person name="Liu H."/>
            <person name="Ma Z."/>
            <person name="Zou Y."/>
            <person name="Zou M."/>
            <person name="Mao Y."/>
            <person name="Li X."/>
            <person name="Wang H."/>
            <person name="Chen T."/>
            <person name="Wang W."/>
            <person name="Yang R."/>
        </authorList>
    </citation>
    <scope>NUCLEOTIDE SEQUENCE [LARGE SCALE GENOMIC DNA]</scope>
    <source>
        <strain evidence="2">TTIB1903HZAU</strain>
        <tissue evidence="2">Muscle</tissue>
    </source>
</reference>